<sequence length="45" mass="4980">MNDTTINLILGLCLGLAGFAFVYMLVLVIPIIQDSLKKKKTSNRL</sequence>
<dbReference type="Proteomes" id="UP001597526">
    <property type="component" value="Unassembled WGS sequence"/>
</dbReference>
<name>A0ABW5N000_9FLAO</name>
<keyword evidence="1" id="KW-0812">Transmembrane</keyword>
<reference evidence="3" key="1">
    <citation type="journal article" date="2019" name="Int. J. Syst. Evol. Microbiol.">
        <title>The Global Catalogue of Microorganisms (GCM) 10K type strain sequencing project: providing services to taxonomists for standard genome sequencing and annotation.</title>
        <authorList>
            <consortium name="The Broad Institute Genomics Platform"/>
            <consortium name="The Broad Institute Genome Sequencing Center for Infectious Disease"/>
            <person name="Wu L."/>
            <person name="Ma J."/>
        </authorList>
    </citation>
    <scope>NUCLEOTIDE SEQUENCE [LARGE SCALE GENOMIC DNA]</scope>
    <source>
        <strain evidence="3">KCTC 52368</strain>
    </source>
</reference>
<organism evidence="2 3">
    <name type="scientific">Croceitalea marina</name>
    <dbReference type="NCBI Taxonomy" id="1775166"/>
    <lineage>
        <taxon>Bacteria</taxon>
        <taxon>Pseudomonadati</taxon>
        <taxon>Bacteroidota</taxon>
        <taxon>Flavobacteriia</taxon>
        <taxon>Flavobacteriales</taxon>
        <taxon>Flavobacteriaceae</taxon>
        <taxon>Croceitalea</taxon>
    </lineage>
</organism>
<evidence type="ECO:0000313" key="2">
    <source>
        <dbReference type="EMBL" id="MFD2587543.1"/>
    </source>
</evidence>
<dbReference type="EMBL" id="JBHULB010000014">
    <property type="protein sequence ID" value="MFD2587543.1"/>
    <property type="molecule type" value="Genomic_DNA"/>
</dbReference>
<protein>
    <submittedName>
        <fullName evidence="2">Uncharacterized protein</fullName>
    </submittedName>
</protein>
<proteinExistence type="predicted"/>
<comment type="caution">
    <text evidence="2">The sequence shown here is derived from an EMBL/GenBank/DDBJ whole genome shotgun (WGS) entry which is preliminary data.</text>
</comment>
<gene>
    <name evidence="2" type="ORF">ACFSQJ_11420</name>
</gene>
<keyword evidence="1" id="KW-0472">Membrane</keyword>
<feature type="transmembrane region" description="Helical" evidence="1">
    <location>
        <begin position="6"/>
        <end position="32"/>
    </location>
</feature>
<evidence type="ECO:0000313" key="3">
    <source>
        <dbReference type="Proteomes" id="UP001597526"/>
    </source>
</evidence>
<keyword evidence="1" id="KW-1133">Transmembrane helix</keyword>
<dbReference type="RefSeq" id="WP_377767080.1">
    <property type="nucleotide sequence ID" value="NZ_JBHULB010000014.1"/>
</dbReference>
<evidence type="ECO:0000256" key="1">
    <source>
        <dbReference type="SAM" id="Phobius"/>
    </source>
</evidence>
<keyword evidence="3" id="KW-1185">Reference proteome</keyword>
<accession>A0ABW5N000</accession>